<dbReference type="SUPFAM" id="SSF52047">
    <property type="entry name" value="RNI-like"/>
    <property type="match status" value="1"/>
</dbReference>
<evidence type="ECO:0000256" key="1">
    <source>
        <dbReference type="ARBA" id="ARBA00004251"/>
    </source>
</evidence>
<dbReference type="FunFam" id="3.80.10.10:FF:000920">
    <property type="entry name" value="mRNA, clone: RTFL01-33-G14"/>
    <property type="match status" value="1"/>
</dbReference>
<dbReference type="SUPFAM" id="SSF52058">
    <property type="entry name" value="L domain-like"/>
    <property type="match status" value="3"/>
</dbReference>
<reference evidence="16 17" key="1">
    <citation type="submission" date="2024-04" db="EMBL/GenBank/DDBJ databases">
        <authorList>
            <person name="Fracassetti M."/>
        </authorList>
    </citation>
    <scope>NUCLEOTIDE SEQUENCE [LARGE SCALE GENOMIC DNA]</scope>
</reference>
<dbReference type="PRINTS" id="PR00019">
    <property type="entry name" value="LEURICHRPT"/>
</dbReference>
<dbReference type="InterPro" id="IPR032675">
    <property type="entry name" value="LRR_dom_sf"/>
</dbReference>
<dbReference type="EMBL" id="OZ034820">
    <property type="protein sequence ID" value="CAL1402556.1"/>
    <property type="molecule type" value="Genomic_DNA"/>
</dbReference>
<keyword evidence="17" id="KW-1185">Reference proteome</keyword>
<evidence type="ECO:0000256" key="6">
    <source>
        <dbReference type="ARBA" id="ARBA00022729"/>
    </source>
</evidence>
<evidence type="ECO:0000256" key="10">
    <source>
        <dbReference type="ARBA" id="ARBA00023170"/>
    </source>
</evidence>
<keyword evidence="9 12" id="KW-0472">Membrane</keyword>
<evidence type="ECO:0000313" key="16">
    <source>
        <dbReference type="EMBL" id="CAL1402556.1"/>
    </source>
</evidence>
<dbReference type="PANTHER" id="PTHR48063:SF97">
    <property type="entry name" value="DISEASE RESISTANCE FAMILY PROTEIN _ LRR FAMILY PROTEIN"/>
    <property type="match status" value="1"/>
</dbReference>
<dbReference type="SMART" id="SM00369">
    <property type="entry name" value="LRR_TYP"/>
    <property type="match status" value="9"/>
</dbReference>
<evidence type="ECO:0000313" key="17">
    <source>
        <dbReference type="Proteomes" id="UP001497516"/>
    </source>
</evidence>
<dbReference type="InterPro" id="IPR001611">
    <property type="entry name" value="Leu-rich_rpt"/>
</dbReference>
<feature type="domain" description="Leucine-rich repeat-containing N-terminal plant-type" evidence="14">
    <location>
        <begin position="46"/>
        <end position="82"/>
    </location>
</feature>
<evidence type="ECO:0000256" key="11">
    <source>
        <dbReference type="ARBA" id="ARBA00023180"/>
    </source>
</evidence>
<name>A0AAV2FW77_9ROSI</name>
<dbReference type="InterPro" id="IPR055414">
    <property type="entry name" value="LRR_R13L4/SHOC2-like"/>
</dbReference>
<feature type="transmembrane region" description="Helical" evidence="12">
    <location>
        <begin position="966"/>
        <end position="986"/>
    </location>
</feature>
<evidence type="ECO:0000256" key="9">
    <source>
        <dbReference type="ARBA" id="ARBA00023136"/>
    </source>
</evidence>
<keyword evidence="7" id="KW-0677">Repeat</keyword>
<keyword evidence="8 12" id="KW-1133">Transmembrane helix</keyword>
<proteinExistence type="inferred from homology"/>
<dbReference type="Pfam" id="PF13516">
    <property type="entry name" value="LRR_6"/>
    <property type="match status" value="1"/>
</dbReference>
<dbReference type="Gene3D" id="3.80.10.10">
    <property type="entry name" value="Ribonuclease Inhibitor"/>
    <property type="match status" value="3"/>
</dbReference>
<organism evidence="16 17">
    <name type="scientific">Linum trigynum</name>
    <dbReference type="NCBI Taxonomy" id="586398"/>
    <lineage>
        <taxon>Eukaryota</taxon>
        <taxon>Viridiplantae</taxon>
        <taxon>Streptophyta</taxon>
        <taxon>Embryophyta</taxon>
        <taxon>Tracheophyta</taxon>
        <taxon>Spermatophyta</taxon>
        <taxon>Magnoliopsida</taxon>
        <taxon>eudicotyledons</taxon>
        <taxon>Gunneridae</taxon>
        <taxon>Pentapetalae</taxon>
        <taxon>rosids</taxon>
        <taxon>fabids</taxon>
        <taxon>Malpighiales</taxon>
        <taxon>Linaceae</taxon>
        <taxon>Linum</taxon>
    </lineage>
</organism>
<dbReference type="Pfam" id="PF13855">
    <property type="entry name" value="LRR_8"/>
    <property type="match status" value="1"/>
</dbReference>
<dbReference type="PROSITE" id="PS51450">
    <property type="entry name" value="LRR"/>
    <property type="match status" value="1"/>
</dbReference>
<evidence type="ECO:0000256" key="5">
    <source>
        <dbReference type="ARBA" id="ARBA00022692"/>
    </source>
</evidence>
<dbReference type="FunFam" id="3.80.10.10:FF:000299">
    <property type="entry name" value="Piriformospora indica-insensitive protein 2"/>
    <property type="match status" value="1"/>
</dbReference>
<evidence type="ECO:0000256" key="8">
    <source>
        <dbReference type="ARBA" id="ARBA00022989"/>
    </source>
</evidence>
<evidence type="ECO:0000259" key="15">
    <source>
        <dbReference type="Pfam" id="PF23598"/>
    </source>
</evidence>
<evidence type="ECO:0000259" key="14">
    <source>
        <dbReference type="Pfam" id="PF08263"/>
    </source>
</evidence>
<evidence type="ECO:0000256" key="4">
    <source>
        <dbReference type="ARBA" id="ARBA00022614"/>
    </source>
</evidence>
<evidence type="ECO:0000256" key="13">
    <source>
        <dbReference type="SAM" id="SignalP"/>
    </source>
</evidence>
<evidence type="ECO:0000256" key="2">
    <source>
        <dbReference type="ARBA" id="ARBA00009592"/>
    </source>
</evidence>
<dbReference type="FunFam" id="3.80.10.10:FF:000649">
    <property type="entry name" value="Leucine Rich Repeat family protein"/>
    <property type="match status" value="1"/>
</dbReference>
<dbReference type="Pfam" id="PF00560">
    <property type="entry name" value="LRR_1"/>
    <property type="match status" value="7"/>
</dbReference>
<feature type="domain" description="Disease resistance R13L4/SHOC-2-like LRR" evidence="15">
    <location>
        <begin position="332"/>
        <end position="513"/>
    </location>
</feature>
<comment type="subcellular location">
    <subcellularLocation>
        <location evidence="1">Cell membrane</location>
        <topology evidence="1">Single-pass type I membrane protein</topology>
    </subcellularLocation>
</comment>
<dbReference type="AlphaFoldDB" id="A0AAV2FW77"/>
<dbReference type="Proteomes" id="UP001497516">
    <property type="component" value="Chromosome 7"/>
</dbReference>
<feature type="chain" id="PRO_5043796964" description="Leucine-rich repeat-containing N-terminal plant-type domain-containing protein" evidence="13">
    <location>
        <begin position="24"/>
        <end position="997"/>
    </location>
</feature>
<keyword evidence="4" id="KW-0433">Leucine-rich repeat</keyword>
<keyword evidence="11" id="KW-0325">Glycoprotein</keyword>
<dbReference type="InterPro" id="IPR013210">
    <property type="entry name" value="LRR_N_plant-typ"/>
</dbReference>
<feature type="signal peptide" evidence="13">
    <location>
        <begin position="1"/>
        <end position="23"/>
    </location>
</feature>
<protein>
    <recommendedName>
        <fullName evidence="18">Leucine-rich repeat-containing N-terminal plant-type domain-containing protein</fullName>
    </recommendedName>
</protein>
<keyword evidence="10" id="KW-0675">Receptor</keyword>
<evidence type="ECO:0008006" key="18">
    <source>
        <dbReference type="Google" id="ProtNLM"/>
    </source>
</evidence>
<feature type="domain" description="Disease resistance R13L4/SHOC-2-like LRR" evidence="15">
    <location>
        <begin position="817"/>
        <end position="900"/>
    </location>
</feature>
<evidence type="ECO:0000256" key="3">
    <source>
        <dbReference type="ARBA" id="ARBA00022475"/>
    </source>
</evidence>
<gene>
    <name evidence="16" type="ORF">LTRI10_LOCUS42545</name>
</gene>
<comment type="similarity">
    <text evidence="2">Belongs to the RLP family.</text>
</comment>
<dbReference type="InterPro" id="IPR046956">
    <property type="entry name" value="RLP23-like"/>
</dbReference>
<sequence>MDCRKPFDLHLLLLLLLLLFVYSSNSIFKFTSCNGQQVTVGGCLRQERTALLAFTQGLVDPSARLSSWGGNNCCSWRGIECDNKTGNVMKLDLRNSFPINLEPYSMTTEQLDAYKLSCLGGQLNSSLLQLDHLTHLDLSLNDFEGLQIPEFLGEFKHLRYLNLSYASFAGLVPPHLGNLSTLHYLDIYADSFSAGGRQGMEIENPSWLSGLSSLKHLNLGFVTIHSTDAKWLHAVNMIPSLLELYCHGCELQDMAVTLPFVNFSSLSVLDLSQNLFNSSFPEWLSTLTSLTRLDLSTNSFSGSIAVDFGKFESLEDLHLSLNNFSAPVPVTLGNLCYLRKLGLASGRFSGDISGLLNSFTGCQTVSLEMLNLNSNDLVGELPDSIGLFKNLKHLDLAYNSLWGSIPASIGNLSALEVLYLHSNKMNGSIPESFGRLSELRDLNLIANSWQGVITEAHLMKLTRLESLMLSSSSLVFKVDPQWIPPFRLDYLQLEDCTVGPPFSTWLQVQNRLTQVKLQNVGISDTIPKEWFSELSAEILVMDLSENQIRGELPEELVSPKLEMLDLSSNRFEGFLPRWSTNATQFYIHENSLSGPIPRDVGTLMPRLRNLHLSDNTLNGTIPLSICKMADLQVLSLRNNYLSGELPDCWRDLSTSSLWVVDVSNNSISGEIPSSMGLLRSLGMLLLSENNLVGEIPSSLQNCSALTSIDLGENQLSGEIPSWLGENLSATFVLRLRSNQFHGQIPEALCNLPLLHFLDLSHNNLSGGIPKCLDNLTAIVYGNSSELYYRDFQFRMAYFKEETKVVTKGRAYDYNRNLALLNVIDFSENNLSGPIPEEMTKLLSLRVLNLSSNHISGAIPEKIGDLKVLETLDLSHNQLSGEIPATLSSLTFLTHLIVSYNNFSGKIPAGRQLQTFDASSYQGNPFLCGFPSRVKCPTESITTTAPPTTGTEPEDEEDEIFELGTGLYVSIVLGFGFGFLGLSVTLLRKVFRKKDNEW</sequence>
<keyword evidence="5 12" id="KW-0812">Transmembrane</keyword>
<dbReference type="GO" id="GO:0005886">
    <property type="term" value="C:plasma membrane"/>
    <property type="evidence" value="ECO:0007669"/>
    <property type="project" value="UniProtKB-SubCell"/>
</dbReference>
<dbReference type="InterPro" id="IPR003591">
    <property type="entry name" value="Leu-rich_rpt_typical-subtyp"/>
</dbReference>
<evidence type="ECO:0000256" key="7">
    <source>
        <dbReference type="ARBA" id="ARBA00022737"/>
    </source>
</evidence>
<dbReference type="PANTHER" id="PTHR48063">
    <property type="entry name" value="LRR RECEPTOR-LIKE KINASE"/>
    <property type="match status" value="1"/>
</dbReference>
<keyword evidence="3" id="KW-1003">Cell membrane</keyword>
<dbReference type="Pfam" id="PF08263">
    <property type="entry name" value="LRRNT_2"/>
    <property type="match status" value="1"/>
</dbReference>
<accession>A0AAV2FW77</accession>
<keyword evidence="6 13" id="KW-0732">Signal</keyword>
<evidence type="ECO:0000256" key="12">
    <source>
        <dbReference type="SAM" id="Phobius"/>
    </source>
</evidence>
<dbReference type="Pfam" id="PF23598">
    <property type="entry name" value="LRR_14"/>
    <property type="match status" value="2"/>
</dbReference>